<reference evidence="7" key="1">
    <citation type="submission" date="2025-08" db="UniProtKB">
        <authorList>
            <consortium name="RefSeq"/>
        </authorList>
    </citation>
    <scope>IDENTIFICATION</scope>
</reference>
<feature type="compositionally biased region" description="Low complexity" evidence="3">
    <location>
        <begin position="1"/>
        <end position="27"/>
    </location>
</feature>
<feature type="compositionally biased region" description="Low complexity" evidence="3">
    <location>
        <begin position="981"/>
        <end position="998"/>
    </location>
</feature>
<accession>A0A8B7YC82</accession>
<feature type="compositionally biased region" description="Polar residues" evidence="3">
    <location>
        <begin position="108"/>
        <end position="129"/>
    </location>
</feature>
<feature type="compositionally biased region" description="Low complexity" evidence="3">
    <location>
        <begin position="130"/>
        <end position="139"/>
    </location>
</feature>
<keyword evidence="6" id="KW-1185">Reference proteome</keyword>
<feature type="compositionally biased region" description="Low complexity" evidence="3">
    <location>
        <begin position="2500"/>
        <end position="2511"/>
    </location>
</feature>
<dbReference type="GeneID" id="110979398"/>
<protein>
    <submittedName>
        <fullName evidence="7">Mucin-17-like</fullName>
    </submittedName>
</protein>
<feature type="domain" description="CTCK" evidence="4">
    <location>
        <begin position="2573"/>
        <end position="2666"/>
    </location>
</feature>
<dbReference type="OrthoDB" id="10071893at2759"/>
<feature type="domain" description="F5/8 type C" evidence="5">
    <location>
        <begin position="2270"/>
        <end position="2427"/>
    </location>
</feature>
<dbReference type="KEGG" id="aplc:110979398"/>
<feature type="region of interest" description="Disordered" evidence="3">
    <location>
        <begin position="434"/>
        <end position="461"/>
    </location>
</feature>
<keyword evidence="1" id="KW-1015">Disulfide bond</keyword>
<feature type="region of interest" description="Disordered" evidence="3">
    <location>
        <begin position="707"/>
        <end position="738"/>
    </location>
</feature>
<feature type="region of interest" description="Disordered" evidence="3">
    <location>
        <begin position="981"/>
        <end position="1046"/>
    </location>
</feature>
<dbReference type="SMART" id="SM00041">
    <property type="entry name" value="CT"/>
    <property type="match status" value="1"/>
</dbReference>
<feature type="compositionally biased region" description="Polar residues" evidence="3">
    <location>
        <begin position="1774"/>
        <end position="1785"/>
    </location>
</feature>
<feature type="region of interest" description="Disordered" evidence="3">
    <location>
        <begin position="95"/>
        <end position="145"/>
    </location>
</feature>
<feature type="region of interest" description="Disordered" evidence="3">
    <location>
        <begin position="664"/>
        <end position="690"/>
    </location>
</feature>
<evidence type="ECO:0000259" key="4">
    <source>
        <dbReference type="PROSITE" id="PS01225"/>
    </source>
</evidence>
<organism evidence="6 7">
    <name type="scientific">Acanthaster planci</name>
    <name type="common">Crown-of-thorns starfish</name>
    <dbReference type="NCBI Taxonomy" id="133434"/>
    <lineage>
        <taxon>Eukaryota</taxon>
        <taxon>Metazoa</taxon>
        <taxon>Echinodermata</taxon>
        <taxon>Eleutherozoa</taxon>
        <taxon>Asterozoa</taxon>
        <taxon>Asteroidea</taxon>
        <taxon>Valvatacea</taxon>
        <taxon>Valvatida</taxon>
        <taxon>Acanthasteridae</taxon>
        <taxon>Acanthaster</taxon>
    </lineage>
</organism>
<evidence type="ECO:0000256" key="3">
    <source>
        <dbReference type="SAM" id="MobiDB-lite"/>
    </source>
</evidence>
<dbReference type="Proteomes" id="UP000694845">
    <property type="component" value="Unplaced"/>
</dbReference>
<dbReference type="SUPFAM" id="SSF57603">
    <property type="entry name" value="FnI-like domain"/>
    <property type="match status" value="1"/>
</dbReference>
<feature type="region of interest" description="Disordered" evidence="3">
    <location>
        <begin position="1"/>
        <end position="81"/>
    </location>
</feature>
<dbReference type="PROSITE" id="PS50022">
    <property type="entry name" value="FA58C_3"/>
    <property type="match status" value="1"/>
</dbReference>
<feature type="compositionally biased region" description="Low complexity" evidence="3">
    <location>
        <begin position="1008"/>
        <end position="1019"/>
    </location>
</feature>
<gene>
    <name evidence="7" type="primary">LOC110979398</name>
</gene>
<evidence type="ECO:0000256" key="1">
    <source>
        <dbReference type="ARBA" id="ARBA00023157"/>
    </source>
</evidence>
<evidence type="ECO:0000256" key="2">
    <source>
        <dbReference type="PROSITE-ProRule" id="PRU00039"/>
    </source>
</evidence>
<feature type="region of interest" description="Disordered" evidence="3">
    <location>
        <begin position="539"/>
        <end position="572"/>
    </location>
</feature>
<proteinExistence type="predicted"/>
<comment type="caution">
    <text evidence="2">Lacks conserved residue(s) required for the propagation of feature annotation.</text>
</comment>
<dbReference type="InterPro" id="IPR006207">
    <property type="entry name" value="Cys_knot_C"/>
</dbReference>
<dbReference type="InterPro" id="IPR000421">
    <property type="entry name" value="FA58C"/>
</dbReference>
<feature type="compositionally biased region" description="Low complexity" evidence="3">
    <location>
        <begin position="664"/>
        <end position="673"/>
    </location>
</feature>
<feature type="region of interest" description="Disordered" evidence="3">
    <location>
        <begin position="1767"/>
        <end position="1816"/>
    </location>
</feature>
<evidence type="ECO:0000313" key="6">
    <source>
        <dbReference type="Proteomes" id="UP000694845"/>
    </source>
</evidence>
<feature type="region of interest" description="Disordered" evidence="3">
    <location>
        <begin position="493"/>
        <end position="521"/>
    </location>
</feature>
<feature type="compositionally biased region" description="Low complexity" evidence="3">
    <location>
        <begin position="37"/>
        <end position="81"/>
    </location>
</feature>
<feature type="region of interest" description="Disordered" evidence="3">
    <location>
        <begin position="1135"/>
        <end position="1159"/>
    </location>
</feature>
<feature type="region of interest" description="Disordered" evidence="3">
    <location>
        <begin position="2492"/>
        <end position="2511"/>
    </location>
</feature>
<evidence type="ECO:0000313" key="7">
    <source>
        <dbReference type="RefSeq" id="XP_022090853.1"/>
    </source>
</evidence>
<dbReference type="RefSeq" id="XP_022090853.1">
    <property type="nucleotide sequence ID" value="XM_022235161.1"/>
</dbReference>
<name>A0A8B7YC82_ACAPL</name>
<evidence type="ECO:0000259" key="5">
    <source>
        <dbReference type="PROSITE" id="PS50022"/>
    </source>
</evidence>
<feature type="compositionally biased region" description="Low complexity" evidence="3">
    <location>
        <begin position="1135"/>
        <end position="1151"/>
    </location>
</feature>
<feature type="compositionally biased region" description="Low complexity" evidence="3">
    <location>
        <begin position="1787"/>
        <end position="1811"/>
    </location>
</feature>
<dbReference type="OMA" id="TSFMFTK"/>
<dbReference type="Gene3D" id="2.60.120.260">
    <property type="entry name" value="Galactose-binding domain-like"/>
    <property type="match status" value="1"/>
</dbReference>
<dbReference type="PROSITE" id="PS01225">
    <property type="entry name" value="CTCK_2"/>
    <property type="match status" value="1"/>
</dbReference>
<feature type="compositionally biased region" description="Polar residues" evidence="3">
    <location>
        <begin position="681"/>
        <end position="690"/>
    </location>
</feature>
<sequence>MTSSTMVSSPSTTTEEVTTATESTTATRRTKEEITTSKKTTPHTSSTQEAGTGEIVTTTTSVTTPTSTSEESTSSVVITSPEHVTTIQTTVLTTTASVSKATEGKEISATQTLRPTTSMIPPSEQPQISTTTPEVKTTTPGECSEDVNKISNLEVEWLTSSGEIINSESNWEIDSLPEKRPISAEDANDLQSLEVKFSSSVRLMSIAVSDQKDKKSNIDFALKVKATPASVAEFLLDGENLQIFTAQSTNKLDLPELPGVRKIEIVPIKINSSRNGGYSLQVELYGCAEIVTTTVTAITSTTPSITEEAIKITTVTATPTETTTKQTTITQAKSTTELGSSTLLASTTLPTTAPLVSTTAHLTTLPTSESRHTTGMSTVFQATPLAVTSTLLSTLPTTQLPNTITTVALPTTTPLPSKRLSTILTTSTVLPSTRMSTTLPTTTPLASTRMSTTLPTTTPLASTRMSTTLPMTTPLASTRMSTILPTTTPLASTRMSTTLPTTTPLASTRMSTTLPTTTPLASTRMSTTLPMTTPLASTRMSTTLPTTTPLASTRMSTTTTPLPSTRLSTTLPTSTVLPSTRVSTTLPITTPLASTRQITTMATTPIESARTSTAVLTTTPLASTRSSITLPTTHTHIPSLGKSTTIPTTIPLVTRRITRTLPTTSPVASTTVSTPPPITTQLPRTSESTAWPTSRMVTTFPVTTHLRSTASKPLQPVPGQGGGSGQISPGSPPTQRNEFAFSVEPTTLAMDAAPPTSLIATATALLKTALPQTTSLASTIKSSVLPTPSITTALKPLQPLPGEGTGNGEISQGTPSTQKNEFAFSAKPKTSSVSSTLATTSSLPVTTLLLRTALLTGPVSSTTPPRRPTTTPHTSAMAIRTTLFKSTSLQPFQPVPSQGVGNGQIFPGSLSTQRNEFAFSANPATSIMGATSATTLLSTTAALLKTALPTATPVASARISTLSLTTPLAVATTLLKTTLATVRPPTSTRSSTTLPATTQQLSSTRQSATPTTPLATTPLRSITSGHQQPVTGQGGGSGQISQETPSTSRNEFLFSANPTTLRMASSTTLPEIASSLLKTALPATHLPTTATIAPGTTITTTTTFPSATEKVTTVKEVTVTPSSTTTTIITTQVPLEESTGSATTEASTTTTLNTVPSGGGPVVVAPPGHGPGGSIGIQPVTSNEGSFVFTGTTTQASNLTASTEQATGSGPVVVAPPGGSSGGVIGTQPVTSNEGSFVFTGPSTTEGPIGGRPITVPGAGGSINGSIGTVPGTTTETSFRLTGQTTSAPSVTITYPTGPGPASLLPPGGVYNGSIGVQPGKTDETSFIFTEQTQLSPTSTVTKTVITSPTEVVTKEITVSSISSGSTTENYCIEGTTGTEKERFTSPDGMYGQGYIDSDVAWSLTAPKSTANREARPKLTVVFEDPVRLVGVDLQGNPDENIKLMYAIAIQTEENGDFDKFVGRLTNIIDLQGDSIEHISFDSSDISSGVRQARLEVRAIFGKATEENLRVAFHSCREESISTEVTTTVAKTTTVPTLTTTPSSTSEETTTVTVSISSTSTKTITETSTKMTSFGPSTTKGDCMDLLLDREANRIASPSNQQVALSTFSRDEKYSFSAAQAEIYLLFNSVLRITAIDLFTEGVKNFAVFAGSSFSDLKPITDANGQQQEFTIDKSSEFTRITLPDVQELQNVRAMKLQFFRSLDSVETATLKTELVGCVKELPSEKELLTTLEVTVEAPLTTEATTTEKKETKSVTTTAEEVITDVSTTTKTTLNPEGTSTQQPQAGVPSASTSKTSSVKTTVPTTPGSMETTKEETTTTAVATTETETTTKTTSTAKITQLATLIPKENCNDVLTPFMSQSSMADGPVPSQRRFVVPFTTPVTITELTLQGDTQGNAIMSFTVSYRLYEEDSTRELQDDSGLQIFNVPWDVDVTDPVTISLPFTKLENVIEVTLTNLNVPENKQAIFTAEFHGCVNLPIITPSITTMLTSTTSTTTAPTSTTPEMLNTMLSSTVTTTTAKVTTTEVTRQTVKAITEPEKLCDKDLSRFDGTTVTRSTDLGTLGSNEPWRPSDQNRRLTISFEPPVVVQSLTAEQDDDFDFIAFYILPSSNTRIVIKDANGIKTFSGGADQVRQYLPEDVGEIGVLELFYRSTISADPQESPEVMVNLFGCFDHLTTTAVTTTVSKLETMPAEAKSSTKPSVEIKTTTERVSVSPTQKVTVTATSIPGRETSTVKETITSSETVTESVMETKELGVTTYTASTTVTSQKPLTTTLGICMENLETSPAFIGMGVERTTSMPYRKDLSSFRLTDVWMPSISDGTVPFVRLESDHPLRLNALKMAGDGQGNGVTKFRLKYLPAGSQTEVYYTDSTSGEIKTFTGRLMTTKSDSPVLVYLDKPTEPAESLTIEIIAYQGTQPALRVDFFGCAGHSLTTTRKSTFERITSPQQVITTVTESINNVVTSTRQTVESLETTTQATTEETQTPHVGVTIAPSEEEGGTTETTTTTESTTTEATGCMYNGRMYQYGEELPSRDPCTRMLCELGSGILEIREECDLRCDGKLRYIEEQCCPVCEKESKQCLRESRLETLRIGNCISEDPVEYTSCTGGCPSRAFVDMLPGSAELRNDCQCCQPMSMGVRETRMNCDGVIQEYSYQVIETCSCTICTSSQPNNPDQSNNSPNGR</sequence>